<evidence type="ECO:0000313" key="2">
    <source>
        <dbReference type="Proteomes" id="UP001239111"/>
    </source>
</evidence>
<dbReference type="EMBL" id="CM056741">
    <property type="protein sequence ID" value="KAJ8682877.1"/>
    <property type="molecule type" value="Genomic_DNA"/>
</dbReference>
<evidence type="ECO:0000313" key="1">
    <source>
        <dbReference type="EMBL" id="KAJ8682877.1"/>
    </source>
</evidence>
<comment type="caution">
    <text evidence="1">The sequence shown here is derived from an EMBL/GenBank/DDBJ whole genome shotgun (WGS) entry which is preliminary data.</text>
</comment>
<reference evidence="1" key="1">
    <citation type="submission" date="2023-04" db="EMBL/GenBank/DDBJ databases">
        <title>A chromosome-level genome assembly of the parasitoid wasp Eretmocerus hayati.</title>
        <authorList>
            <person name="Zhong Y."/>
            <person name="Liu S."/>
            <person name="Liu Y."/>
        </authorList>
    </citation>
    <scope>NUCLEOTIDE SEQUENCE</scope>
    <source>
        <strain evidence="1">ZJU_SS_LIU_2023</strain>
    </source>
</reference>
<proteinExistence type="predicted"/>
<sequence length="110" mass="12498">MDKDDGYSNKLVEPPVHKRAKNIKPRKQSFFLVKAQVAAKEFVVAGKEKQLQALEAKCAWYKERIKNFDETNCQSDEGHNRQEPCGDLTMQSTQNSSNTTPLISNIENNV</sequence>
<gene>
    <name evidence="1" type="ORF">QAD02_018669</name>
</gene>
<dbReference type="Proteomes" id="UP001239111">
    <property type="component" value="Chromosome 1"/>
</dbReference>
<organism evidence="1 2">
    <name type="scientific">Eretmocerus hayati</name>
    <dbReference type="NCBI Taxonomy" id="131215"/>
    <lineage>
        <taxon>Eukaryota</taxon>
        <taxon>Metazoa</taxon>
        <taxon>Ecdysozoa</taxon>
        <taxon>Arthropoda</taxon>
        <taxon>Hexapoda</taxon>
        <taxon>Insecta</taxon>
        <taxon>Pterygota</taxon>
        <taxon>Neoptera</taxon>
        <taxon>Endopterygota</taxon>
        <taxon>Hymenoptera</taxon>
        <taxon>Apocrita</taxon>
        <taxon>Proctotrupomorpha</taxon>
        <taxon>Chalcidoidea</taxon>
        <taxon>Aphelinidae</taxon>
        <taxon>Aphelininae</taxon>
        <taxon>Eretmocerus</taxon>
    </lineage>
</organism>
<protein>
    <submittedName>
        <fullName evidence="1">Uncharacterized protein</fullName>
    </submittedName>
</protein>
<accession>A0ACC2PHC8</accession>
<name>A0ACC2PHC8_9HYME</name>
<keyword evidence="2" id="KW-1185">Reference proteome</keyword>